<gene>
    <name evidence="2" type="ORF">PAXRUDRAFT_604797</name>
</gene>
<accession>A0A0D0D882</accession>
<dbReference type="HOGENOM" id="CLU_2334271_0_0_1"/>
<dbReference type="Proteomes" id="UP000054538">
    <property type="component" value="Unassembled WGS sequence"/>
</dbReference>
<protein>
    <submittedName>
        <fullName evidence="2">Uncharacterized protein</fullName>
    </submittedName>
</protein>
<organism evidence="2 3">
    <name type="scientific">Paxillus rubicundulus Ve08.2h10</name>
    <dbReference type="NCBI Taxonomy" id="930991"/>
    <lineage>
        <taxon>Eukaryota</taxon>
        <taxon>Fungi</taxon>
        <taxon>Dikarya</taxon>
        <taxon>Basidiomycota</taxon>
        <taxon>Agaricomycotina</taxon>
        <taxon>Agaricomycetes</taxon>
        <taxon>Agaricomycetidae</taxon>
        <taxon>Boletales</taxon>
        <taxon>Paxilineae</taxon>
        <taxon>Paxillaceae</taxon>
        <taxon>Paxillus</taxon>
    </lineage>
</organism>
<sequence length="108" mass="11713">MGQSRLSSLMVDVENPSLPTAFDHAAWVANNIRLSLRESYQSAERYSGVTVDGPYRSCSAYFSSGLAAALDGLDVHLVPLHDLNKREAAPELVEGNAGTQQPTKRIKP</sequence>
<feature type="region of interest" description="Disordered" evidence="1">
    <location>
        <begin position="88"/>
        <end position="108"/>
    </location>
</feature>
<reference evidence="2 3" key="1">
    <citation type="submission" date="2014-04" db="EMBL/GenBank/DDBJ databases">
        <authorList>
            <consortium name="DOE Joint Genome Institute"/>
            <person name="Kuo A."/>
            <person name="Kohler A."/>
            <person name="Jargeat P."/>
            <person name="Nagy L.G."/>
            <person name="Floudas D."/>
            <person name="Copeland A."/>
            <person name="Barry K.W."/>
            <person name="Cichocki N."/>
            <person name="Veneault-Fourrey C."/>
            <person name="LaButti K."/>
            <person name="Lindquist E.A."/>
            <person name="Lipzen A."/>
            <person name="Lundell T."/>
            <person name="Morin E."/>
            <person name="Murat C."/>
            <person name="Sun H."/>
            <person name="Tunlid A."/>
            <person name="Henrissat B."/>
            <person name="Grigoriev I.V."/>
            <person name="Hibbett D.S."/>
            <person name="Martin F."/>
            <person name="Nordberg H.P."/>
            <person name="Cantor M.N."/>
            <person name="Hua S.X."/>
        </authorList>
    </citation>
    <scope>NUCLEOTIDE SEQUENCE [LARGE SCALE GENOMIC DNA]</scope>
    <source>
        <strain evidence="2 3">Ve08.2h10</strain>
    </source>
</reference>
<reference evidence="3" key="2">
    <citation type="submission" date="2015-01" db="EMBL/GenBank/DDBJ databases">
        <title>Evolutionary Origins and Diversification of the Mycorrhizal Mutualists.</title>
        <authorList>
            <consortium name="DOE Joint Genome Institute"/>
            <consortium name="Mycorrhizal Genomics Consortium"/>
            <person name="Kohler A."/>
            <person name="Kuo A."/>
            <person name="Nagy L.G."/>
            <person name="Floudas D."/>
            <person name="Copeland A."/>
            <person name="Barry K.W."/>
            <person name="Cichocki N."/>
            <person name="Veneault-Fourrey C."/>
            <person name="LaButti K."/>
            <person name="Lindquist E.A."/>
            <person name="Lipzen A."/>
            <person name="Lundell T."/>
            <person name="Morin E."/>
            <person name="Murat C."/>
            <person name="Riley R."/>
            <person name="Ohm R."/>
            <person name="Sun H."/>
            <person name="Tunlid A."/>
            <person name="Henrissat B."/>
            <person name="Grigoriev I.V."/>
            <person name="Hibbett D.S."/>
            <person name="Martin F."/>
        </authorList>
    </citation>
    <scope>NUCLEOTIDE SEQUENCE [LARGE SCALE GENOMIC DNA]</scope>
    <source>
        <strain evidence="3">Ve08.2h10</strain>
    </source>
</reference>
<dbReference type="InParanoid" id="A0A0D0D882"/>
<evidence type="ECO:0000313" key="3">
    <source>
        <dbReference type="Proteomes" id="UP000054538"/>
    </source>
</evidence>
<proteinExistence type="predicted"/>
<evidence type="ECO:0000256" key="1">
    <source>
        <dbReference type="SAM" id="MobiDB-lite"/>
    </source>
</evidence>
<dbReference type="EMBL" id="KN829920">
    <property type="protein sequence ID" value="KIK73280.1"/>
    <property type="molecule type" value="Genomic_DNA"/>
</dbReference>
<keyword evidence="3" id="KW-1185">Reference proteome</keyword>
<feature type="compositionally biased region" description="Polar residues" evidence="1">
    <location>
        <begin position="97"/>
        <end position="108"/>
    </location>
</feature>
<dbReference type="AlphaFoldDB" id="A0A0D0D882"/>
<evidence type="ECO:0000313" key="2">
    <source>
        <dbReference type="EMBL" id="KIK73280.1"/>
    </source>
</evidence>
<name>A0A0D0D882_9AGAM</name>